<evidence type="ECO:0000313" key="2">
    <source>
        <dbReference type="Proteomes" id="UP000243406"/>
    </source>
</evidence>
<protein>
    <recommendedName>
        <fullName evidence="3">DUF2225 domain-containing protein</fullName>
    </recommendedName>
</protein>
<dbReference type="EMBL" id="FUYN01000001">
    <property type="protein sequence ID" value="SKB30321.1"/>
    <property type="molecule type" value="Genomic_DNA"/>
</dbReference>
<proteinExistence type="predicted"/>
<sequence length="231" mass="27460">MILLYDKKYACPNCKSNFTTKKPLSSKLRVEKVESDNHKIYKGVNPYHYEINICPHCGYAFGENANKRLTIQKTEKIIQYLLNIKDFTRLTGERTHEDGLRTLKLGLYIAQLIEEPYYVKAGLSLKIAWLYREQGNIEGEMNYLKQSYDNYKKCYINEDFEAIGYKRYFMLYTLAELSRRLNDYEDAKRWYAELFAERNVPRITMNSARDLWIEFKEERKSSAHFETQKGA</sequence>
<dbReference type="Proteomes" id="UP000243406">
    <property type="component" value="Unassembled WGS sequence"/>
</dbReference>
<accession>A0A1T5A5S2</accession>
<dbReference type="AlphaFoldDB" id="A0A1T5A5S2"/>
<organism evidence="1 2">
    <name type="scientific">Acetoanaerobium noterae</name>
    <dbReference type="NCBI Taxonomy" id="745369"/>
    <lineage>
        <taxon>Bacteria</taxon>
        <taxon>Bacillati</taxon>
        <taxon>Bacillota</taxon>
        <taxon>Clostridia</taxon>
        <taxon>Peptostreptococcales</taxon>
        <taxon>Filifactoraceae</taxon>
        <taxon>Acetoanaerobium</taxon>
    </lineage>
</organism>
<dbReference type="RefSeq" id="WP_079588733.1">
    <property type="nucleotide sequence ID" value="NZ_FUYN01000001.1"/>
</dbReference>
<name>A0A1T5A5S2_9FIRM</name>
<dbReference type="InterPro" id="IPR011990">
    <property type="entry name" value="TPR-like_helical_dom_sf"/>
</dbReference>
<evidence type="ECO:0000313" key="1">
    <source>
        <dbReference type="EMBL" id="SKB30321.1"/>
    </source>
</evidence>
<keyword evidence="2" id="KW-1185">Reference proteome</keyword>
<dbReference type="InterPro" id="IPR018708">
    <property type="entry name" value="DUF2225"/>
</dbReference>
<dbReference type="Pfam" id="PF09986">
    <property type="entry name" value="DUF2225"/>
    <property type="match status" value="1"/>
</dbReference>
<dbReference type="Gene3D" id="1.25.40.10">
    <property type="entry name" value="Tetratricopeptide repeat domain"/>
    <property type="match status" value="1"/>
</dbReference>
<reference evidence="2" key="1">
    <citation type="submission" date="2017-02" db="EMBL/GenBank/DDBJ databases">
        <authorList>
            <person name="Varghese N."/>
            <person name="Submissions S."/>
        </authorList>
    </citation>
    <scope>NUCLEOTIDE SEQUENCE [LARGE SCALE GENOMIC DNA]</scope>
    <source>
        <strain evidence="2">ATCC 35199</strain>
    </source>
</reference>
<gene>
    <name evidence="1" type="ORF">SAMN02745120_0789</name>
</gene>
<evidence type="ECO:0008006" key="3">
    <source>
        <dbReference type="Google" id="ProtNLM"/>
    </source>
</evidence>
<dbReference type="OrthoDB" id="9780343at2"/>